<name>A0ABX2FMX5_9BACT</name>
<evidence type="ECO:0000313" key="2">
    <source>
        <dbReference type="Proteomes" id="UP000779507"/>
    </source>
</evidence>
<evidence type="ECO:0000313" key="1">
    <source>
        <dbReference type="EMBL" id="NRT18505.1"/>
    </source>
</evidence>
<reference evidence="1 2" key="1">
    <citation type="submission" date="2020-05" db="EMBL/GenBank/DDBJ databases">
        <title>Genomic Encyclopedia of Type Strains, Phase IV (KMG-V): Genome sequencing to study the core and pangenomes of soil and plant-associated prokaryotes.</title>
        <authorList>
            <person name="Whitman W."/>
        </authorList>
    </citation>
    <scope>NUCLEOTIDE SEQUENCE [LARGE SCALE GENOMIC DNA]</scope>
    <source>
        <strain evidence="1 2">9A</strain>
    </source>
</reference>
<organism evidence="1 2">
    <name type="scientific">Hymenobacter caeli</name>
    <dbReference type="NCBI Taxonomy" id="2735894"/>
    <lineage>
        <taxon>Bacteria</taxon>
        <taxon>Pseudomonadati</taxon>
        <taxon>Bacteroidota</taxon>
        <taxon>Cytophagia</taxon>
        <taxon>Cytophagales</taxon>
        <taxon>Hymenobacteraceae</taxon>
        <taxon>Hymenobacter</taxon>
    </lineage>
</organism>
<comment type="caution">
    <text evidence="1">The sequence shown here is derived from an EMBL/GenBank/DDBJ whole genome shotgun (WGS) entry which is preliminary data.</text>
</comment>
<sequence>MKKRLRKKLRLQEFQYDGFAVCLKLNLADDDETRLPFWQKMEAAIESQGLYVIGRADDFWVMTNYNLVPVPAIRESDRHWMRDWIVQQPEIAHYRVRTPSYTWYPCYDHNEADSD</sequence>
<accession>A0ABX2FMX5</accession>
<gene>
    <name evidence="1" type="ORF">HNP98_001322</name>
</gene>
<protein>
    <submittedName>
        <fullName evidence="1">Uncharacterized protein YggL (DUF469 family)</fullName>
    </submittedName>
</protein>
<dbReference type="RefSeq" id="WP_173809239.1">
    <property type="nucleotide sequence ID" value="NZ_JABSNP010000004.1"/>
</dbReference>
<dbReference type="Pfam" id="PF04320">
    <property type="entry name" value="YggL_50S_bp"/>
    <property type="match status" value="1"/>
</dbReference>
<keyword evidence="2" id="KW-1185">Reference proteome</keyword>
<dbReference type="EMBL" id="JABSNP010000004">
    <property type="protein sequence ID" value="NRT18505.1"/>
    <property type="molecule type" value="Genomic_DNA"/>
</dbReference>
<dbReference type="InterPro" id="IPR007416">
    <property type="entry name" value="YggL_50S_bp"/>
</dbReference>
<proteinExistence type="predicted"/>
<dbReference type="Proteomes" id="UP000779507">
    <property type="component" value="Unassembled WGS sequence"/>
</dbReference>